<proteinExistence type="predicted"/>
<dbReference type="RefSeq" id="WP_103081106.1">
    <property type="nucleotide sequence ID" value="NZ_CP021850.1"/>
</dbReference>
<dbReference type="Proteomes" id="UP000236151">
    <property type="component" value="Unassembled WGS sequence"/>
</dbReference>
<organism evidence="1 2">
    <name type="scientific">Clostridium thermosuccinogenes</name>
    <dbReference type="NCBI Taxonomy" id="84032"/>
    <lineage>
        <taxon>Bacteria</taxon>
        <taxon>Bacillati</taxon>
        <taxon>Bacillota</taxon>
        <taxon>Clostridia</taxon>
        <taxon>Eubacteriales</taxon>
        <taxon>Clostridiaceae</taxon>
        <taxon>Clostridium</taxon>
    </lineage>
</organism>
<reference evidence="1 2" key="1">
    <citation type="submission" date="2017-06" db="EMBL/GenBank/DDBJ databases">
        <title>Investigating the central metabolism of Clostridium thermosuccinogenes.</title>
        <authorList>
            <person name="Koendjbiharie J.G."/>
            <person name="van Kranenburg R."/>
        </authorList>
    </citation>
    <scope>NUCLEOTIDE SEQUENCE [LARGE SCALE GENOMIC DNA]</scope>
    <source>
        <strain evidence="1 2">DSM 5806</strain>
    </source>
</reference>
<keyword evidence="2" id="KW-1185">Reference proteome</keyword>
<name>A0A2K2F3J5_9CLOT</name>
<dbReference type="AlphaFoldDB" id="A0A2K2F3J5"/>
<comment type="caution">
    <text evidence="1">The sequence shown here is derived from an EMBL/GenBank/DDBJ whole genome shotgun (WGS) entry which is preliminary data.</text>
</comment>
<protein>
    <submittedName>
        <fullName evidence="1">Uncharacterized protein</fullName>
    </submittedName>
</protein>
<sequence>MKTSDLLMSSLHISEDDYVFTGSFLLSSGHKTMPVDISDLQKSEKIRYLKFFFNLEETEDEIIETLMNMIIEKSSVASRGIGC</sequence>
<accession>A0A2K2F3J5</accession>
<dbReference type="EMBL" id="NIOJ01000015">
    <property type="protein sequence ID" value="PNT99796.1"/>
    <property type="molecule type" value="Genomic_DNA"/>
</dbReference>
<evidence type="ECO:0000313" key="2">
    <source>
        <dbReference type="Proteomes" id="UP000236151"/>
    </source>
</evidence>
<gene>
    <name evidence="1" type="ORF">CDQ84_07460</name>
</gene>
<evidence type="ECO:0000313" key="1">
    <source>
        <dbReference type="EMBL" id="PNT99796.1"/>
    </source>
</evidence>
<dbReference type="KEGG" id="cthd:CDO33_05545"/>